<dbReference type="InterPro" id="IPR051784">
    <property type="entry name" value="Nod_factor_ABC_transporter"/>
</dbReference>
<keyword evidence="2 6" id="KW-0812">Transmembrane</keyword>
<keyword evidence="4 6" id="KW-0472">Membrane</keyword>
<keyword evidence="6" id="KW-1003">Cell membrane</keyword>
<feature type="transmembrane region" description="Helical" evidence="6">
    <location>
        <begin position="189"/>
        <end position="210"/>
    </location>
</feature>
<sequence length="273" mass="29543">MTTIVIPCNRTEKLRAALADSATMTRRNLTYWWRSPEELLGSLAFPLISVLLFGYVFGSAMTVPGGGDYLDYLLPGLFGMTMVFGLVITISAVVTDRERGVTDRFMAMPISSAAILVGRSLSDMTRASADLVVLLGCGVLVGWRWQGSVLEAAAAVGLLLLLRFALVWVGIYIGLVLRSPDSSAMLYPLVLPFAMVANTFVAPALMPGWLGVVAEANPMSSTVAATRELFGTSASTGQTWMADHPFLLAICWPVLLLAIFVPLAVHRYRKSRH</sequence>
<dbReference type="EMBL" id="FMZE01000001">
    <property type="protein sequence ID" value="SDC21332.1"/>
    <property type="molecule type" value="Genomic_DNA"/>
</dbReference>
<dbReference type="InterPro" id="IPR047817">
    <property type="entry name" value="ABC2_TM_bact-type"/>
</dbReference>
<feature type="transmembrane region" description="Helical" evidence="6">
    <location>
        <begin position="39"/>
        <end position="57"/>
    </location>
</feature>
<feature type="transmembrane region" description="Helical" evidence="6">
    <location>
        <begin position="69"/>
        <end position="93"/>
    </location>
</feature>
<dbReference type="AlphaFoldDB" id="A0A222VNZ7"/>
<reference evidence="7 8" key="1">
    <citation type="submission" date="2016-10" db="EMBL/GenBank/DDBJ databases">
        <authorList>
            <person name="de Groot N.N."/>
        </authorList>
    </citation>
    <scope>NUCLEOTIDE SEQUENCE [LARGE SCALE GENOMIC DNA]</scope>
    <source>
        <strain evidence="7 8">CGMCC 4.5506</strain>
    </source>
</reference>
<gene>
    <name evidence="7" type="ORF">SAMN05421630_101835</name>
</gene>
<dbReference type="Pfam" id="PF01061">
    <property type="entry name" value="ABC2_membrane"/>
    <property type="match status" value="1"/>
</dbReference>
<protein>
    <recommendedName>
        <fullName evidence="6">Transport permease protein</fullName>
    </recommendedName>
</protein>
<dbReference type="InterPro" id="IPR000412">
    <property type="entry name" value="ABC_2_transport"/>
</dbReference>
<organism evidence="7 8">
    <name type="scientific">Prauserella marina</name>
    <dbReference type="NCBI Taxonomy" id="530584"/>
    <lineage>
        <taxon>Bacteria</taxon>
        <taxon>Bacillati</taxon>
        <taxon>Actinomycetota</taxon>
        <taxon>Actinomycetes</taxon>
        <taxon>Pseudonocardiales</taxon>
        <taxon>Pseudonocardiaceae</taxon>
        <taxon>Prauserella</taxon>
    </lineage>
</organism>
<comment type="similarity">
    <text evidence="6">Belongs to the ABC-2 integral membrane protein family.</text>
</comment>
<dbReference type="PANTHER" id="PTHR43229:SF2">
    <property type="entry name" value="NODULATION PROTEIN J"/>
    <property type="match status" value="1"/>
</dbReference>
<keyword evidence="5" id="KW-0046">Antibiotic resistance</keyword>
<evidence type="ECO:0000256" key="4">
    <source>
        <dbReference type="ARBA" id="ARBA00023136"/>
    </source>
</evidence>
<keyword evidence="3 6" id="KW-1133">Transmembrane helix</keyword>
<accession>A0A222VNZ7</accession>
<dbReference type="PIRSF" id="PIRSF006648">
    <property type="entry name" value="DrrB"/>
    <property type="match status" value="1"/>
</dbReference>
<comment type="subcellular location">
    <subcellularLocation>
        <location evidence="6">Cell membrane</location>
        <topology evidence="6">Multi-pass membrane protein</topology>
    </subcellularLocation>
    <subcellularLocation>
        <location evidence="1">Membrane</location>
        <topology evidence="1">Multi-pass membrane protein</topology>
    </subcellularLocation>
</comment>
<dbReference type="PROSITE" id="PS51012">
    <property type="entry name" value="ABC_TM2"/>
    <property type="match status" value="1"/>
</dbReference>
<dbReference type="GO" id="GO:0046677">
    <property type="term" value="P:response to antibiotic"/>
    <property type="evidence" value="ECO:0007669"/>
    <property type="project" value="UniProtKB-KW"/>
</dbReference>
<feature type="transmembrane region" description="Helical" evidence="6">
    <location>
        <begin position="129"/>
        <end position="146"/>
    </location>
</feature>
<dbReference type="Proteomes" id="UP000199494">
    <property type="component" value="Unassembled WGS sequence"/>
</dbReference>
<evidence type="ECO:0000256" key="5">
    <source>
        <dbReference type="ARBA" id="ARBA00023251"/>
    </source>
</evidence>
<dbReference type="InterPro" id="IPR013525">
    <property type="entry name" value="ABC2_TM"/>
</dbReference>
<name>A0A222VNZ7_9PSEU</name>
<evidence type="ECO:0000256" key="1">
    <source>
        <dbReference type="ARBA" id="ARBA00004141"/>
    </source>
</evidence>
<evidence type="ECO:0000256" key="6">
    <source>
        <dbReference type="RuleBase" id="RU361157"/>
    </source>
</evidence>
<proteinExistence type="inferred from homology"/>
<keyword evidence="8" id="KW-1185">Reference proteome</keyword>
<evidence type="ECO:0000256" key="3">
    <source>
        <dbReference type="ARBA" id="ARBA00022989"/>
    </source>
</evidence>
<dbReference type="GO" id="GO:0140359">
    <property type="term" value="F:ABC-type transporter activity"/>
    <property type="evidence" value="ECO:0007669"/>
    <property type="project" value="InterPro"/>
</dbReference>
<feature type="transmembrane region" description="Helical" evidence="6">
    <location>
        <begin position="152"/>
        <end position="177"/>
    </location>
</feature>
<dbReference type="RefSeq" id="WP_170140023.1">
    <property type="nucleotide sequence ID" value="NZ_CP016353.1"/>
</dbReference>
<dbReference type="KEGG" id="pmad:BAY61_12285"/>
<dbReference type="GO" id="GO:0043190">
    <property type="term" value="C:ATP-binding cassette (ABC) transporter complex"/>
    <property type="evidence" value="ECO:0007669"/>
    <property type="project" value="InterPro"/>
</dbReference>
<evidence type="ECO:0000313" key="7">
    <source>
        <dbReference type="EMBL" id="SDC21332.1"/>
    </source>
</evidence>
<evidence type="ECO:0000313" key="8">
    <source>
        <dbReference type="Proteomes" id="UP000199494"/>
    </source>
</evidence>
<feature type="transmembrane region" description="Helical" evidence="6">
    <location>
        <begin position="246"/>
        <end position="265"/>
    </location>
</feature>
<keyword evidence="6" id="KW-0813">Transport</keyword>
<dbReference type="STRING" id="530584.SAMN05421630_101835"/>
<dbReference type="PANTHER" id="PTHR43229">
    <property type="entry name" value="NODULATION PROTEIN J"/>
    <property type="match status" value="1"/>
</dbReference>
<evidence type="ECO:0000256" key="2">
    <source>
        <dbReference type="ARBA" id="ARBA00022692"/>
    </source>
</evidence>